<name>A0A6N4TGM1_9FIRM</name>
<dbReference type="InterPro" id="IPR006343">
    <property type="entry name" value="DnaB/C_C"/>
</dbReference>
<dbReference type="EMBL" id="AP019695">
    <property type="protein sequence ID" value="BBK21877.1"/>
    <property type="molecule type" value="Genomic_DNA"/>
</dbReference>
<accession>A0A6N4TGM1</accession>
<dbReference type="SUPFAM" id="SSF158499">
    <property type="entry name" value="DnaD domain-like"/>
    <property type="match status" value="1"/>
</dbReference>
<dbReference type="PANTHER" id="PTHR37293">
    <property type="entry name" value="PHAGE REPLICATION PROTEIN-RELATED"/>
    <property type="match status" value="1"/>
</dbReference>
<gene>
    <name evidence="3" type="ORF">Aargi30884_07800</name>
</gene>
<dbReference type="Proteomes" id="UP000464754">
    <property type="component" value="Chromosome"/>
</dbReference>
<proteinExistence type="inferred from homology"/>
<evidence type="ECO:0000313" key="4">
    <source>
        <dbReference type="Proteomes" id="UP000464754"/>
    </source>
</evidence>
<dbReference type="RefSeq" id="WP_115715035.1">
    <property type="nucleotide sequence ID" value="NZ_AP019695.1"/>
</dbReference>
<evidence type="ECO:0000259" key="2">
    <source>
        <dbReference type="Pfam" id="PF07261"/>
    </source>
</evidence>
<dbReference type="InterPro" id="IPR036388">
    <property type="entry name" value="WH-like_DNA-bd_sf"/>
</dbReference>
<reference evidence="4" key="1">
    <citation type="submission" date="2019-05" db="EMBL/GenBank/DDBJ databases">
        <title>Complete genome sequencing of Absiella argi strain JCM 30884.</title>
        <authorList>
            <person name="Sakamoto M."/>
            <person name="Murakami T."/>
            <person name="Mori H."/>
        </authorList>
    </citation>
    <scope>NUCLEOTIDE SEQUENCE [LARGE SCALE GENOMIC DNA]</scope>
    <source>
        <strain evidence="4">JCM 30884</strain>
    </source>
</reference>
<protein>
    <recommendedName>
        <fullName evidence="2">DnaB/C C-terminal domain-containing protein</fullName>
    </recommendedName>
</protein>
<dbReference type="Pfam" id="PF07261">
    <property type="entry name" value="DnaB_2"/>
    <property type="match status" value="1"/>
</dbReference>
<dbReference type="KEGG" id="aarg:Aargi30884_07800"/>
<dbReference type="Gene3D" id="1.10.10.10">
    <property type="entry name" value="Winged helix-like DNA-binding domain superfamily/Winged helix DNA-binding domain"/>
    <property type="match status" value="1"/>
</dbReference>
<feature type="domain" description="DnaB/C C-terminal" evidence="2">
    <location>
        <begin position="106"/>
        <end position="168"/>
    </location>
</feature>
<sequence>MEWWKERHVNKRDYILDHLNEFNMSADETLMVLLIDFMNQNHISVTHELLSTKMQKSMDEIDELFTKLNSKGYVSIDVKDGRVMFQIDGLFEENKNTGNLFNESLFEHFENEFARPLSQIEVQRLSDWMKEYDQKLIRYALREALTYEKKSFDYIERILQIWKEKGLTAEMYEEGRR</sequence>
<dbReference type="NCBIfam" id="TIGR01446">
    <property type="entry name" value="DnaD_dom"/>
    <property type="match status" value="1"/>
</dbReference>
<organism evidence="3 4">
    <name type="scientific">Amedibacterium intestinale</name>
    <dbReference type="NCBI Taxonomy" id="2583452"/>
    <lineage>
        <taxon>Bacteria</taxon>
        <taxon>Bacillati</taxon>
        <taxon>Bacillota</taxon>
        <taxon>Erysipelotrichia</taxon>
        <taxon>Erysipelotrichales</taxon>
        <taxon>Erysipelotrichaceae</taxon>
        <taxon>Amedibacterium</taxon>
    </lineage>
</organism>
<dbReference type="InterPro" id="IPR034829">
    <property type="entry name" value="DnaD-like_sf"/>
</dbReference>
<evidence type="ECO:0000256" key="1">
    <source>
        <dbReference type="ARBA" id="ARBA00093462"/>
    </source>
</evidence>
<dbReference type="PANTHER" id="PTHR37293:SF6">
    <property type="entry name" value="DNA REPLICATION PROTEIN DNAD"/>
    <property type="match status" value="1"/>
</dbReference>
<keyword evidence="4" id="KW-1185">Reference proteome</keyword>
<dbReference type="Gene3D" id="1.10.10.630">
    <property type="entry name" value="DnaD domain-like"/>
    <property type="match status" value="1"/>
</dbReference>
<dbReference type="InterPro" id="IPR053162">
    <property type="entry name" value="DnaD"/>
</dbReference>
<dbReference type="AlphaFoldDB" id="A0A6N4TGM1"/>
<comment type="similarity">
    <text evidence="1">Belongs to the DnaB/DnaD family.</text>
</comment>
<evidence type="ECO:0000313" key="3">
    <source>
        <dbReference type="EMBL" id="BBK21877.1"/>
    </source>
</evidence>